<comment type="caution">
    <text evidence="2">The sequence shown here is derived from an EMBL/GenBank/DDBJ whole genome shotgun (WGS) entry which is preliminary data.</text>
</comment>
<protein>
    <recommendedName>
        <fullName evidence="4">DUF982 domain-containing protein</fullName>
    </recommendedName>
</protein>
<name>A0A2P7B639_9HYPH</name>
<accession>A0A2P7B639</accession>
<organism evidence="2 3">
    <name type="scientific">Phyllobacterium sophorae</name>
    <dbReference type="NCBI Taxonomy" id="1520277"/>
    <lineage>
        <taxon>Bacteria</taxon>
        <taxon>Pseudomonadati</taxon>
        <taxon>Pseudomonadota</taxon>
        <taxon>Alphaproteobacteria</taxon>
        <taxon>Hyphomicrobiales</taxon>
        <taxon>Phyllobacteriaceae</taxon>
        <taxon>Phyllobacterium</taxon>
    </lineage>
</organism>
<gene>
    <name evidence="2" type="ORF">CU103_21790</name>
</gene>
<evidence type="ECO:0000313" key="2">
    <source>
        <dbReference type="EMBL" id="PSH61947.1"/>
    </source>
</evidence>
<dbReference type="Gene3D" id="6.10.250.730">
    <property type="match status" value="1"/>
</dbReference>
<feature type="compositionally biased region" description="Basic residues" evidence="1">
    <location>
        <begin position="67"/>
        <end position="77"/>
    </location>
</feature>
<evidence type="ECO:0000256" key="1">
    <source>
        <dbReference type="SAM" id="MobiDB-lite"/>
    </source>
</evidence>
<dbReference type="EMBL" id="PGGM01000011">
    <property type="protein sequence ID" value="PSH61947.1"/>
    <property type="molecule type" value="Genomic_DNA"/>
</dbReference>
<dbReference type="InterPro" id="IPR010385">
    <property type="entry name" value="DUF982"/>
</dbReference>
<dbReference type="Proteomes" id="UP000241764">
    <property type="component" value="Unassembled WGS sequence"/>
</dbReference>
<feature type="region of interest" description="Disordered" evidence="1">
    <location>
        <begin position="51"/>
        <end position="77"/>
    </location>
</feature>
<proteinExistence type="predicted"/>
<evidence type="ECO:0008006" key="4">
    <source>
        <dbReference type="Google" id="ProtNLM"/>
    </source>
</evidence>
<dbReference type="Pfam" id="PF06169">
    <property type="entry name" value="DUF982"/>
    <property type="match status" value="1"/>
</dbReference>
<keyword evidence="3" id="KW-1185">Reference proteome</keyword>
<sequence>MYILENWPEGTGPKTTTAKAILLKCLAGECSAAVARVAFVEAAREAGIYIETTPRPPPTGKLGPSWGKRKPARSRMT</sequence>
<dbReference type="AlphaFoldDB" id="A0A2P7B639"/>
<reference evidence="3" key="1">
    <citation type="submission" date="2017-11" db="EMBL/GenBank/DDBJ databases">
        <authorList>
            <person name="Kuznetsova I."/>
            <person name="Sazanova A."/>
            <person name="Chirak E."/>
            <person name="Safronova V."/>
            <person name="Willems A."/>
        </authorList>
    </citation>
    <scope>NUCLEOTIDE SEQUENCE [LARGE SCALE GENOMIC DNA]</scope>
    <source>
        <strain evidence="3">CCBAU 03422</strain>
    </source>
</reference>
<evidence type="ECO:0000313" key="3">
    <source>
        <dbReference type="Proteomes" id="UP000241764"/>
    </source>
</evidence>